<name>A0A1B2IHH0_9CAUD</name>
<feature type="transmembrane region" description="Helical" evidence="1">
    <location>
        <begin position="67"/>
        <end position="90"/>
    </location>
</feature>
<evidence type="ECO:0000313" key="3">
    <source>
        <dbReference type="Proteomes" id="UP000225818"/>
    </source>
</evidence>
<evidence type="ECO:0000313" key="2">
    <source>
        <dbReference type="EMBL" id="ANZ52285.1"/>
    </source>
</evidence>
<dbReference type="EMBL" id="KX443695">
    <property type="protein sequence ID" value="ANZ52285.1"/>
    <property type="molecule type" value="Genomic_DNA"/>
</dbReference>
<accession>A0A1B2IHH0</accession>
<dbReference type="Proteomes" id="UP000225818">
    <property type="component" value="Segment"/>
</dbReference>
<evidence type="ECO:0000256" key="1">
    <source>
        <dbReference type="SAM" id="Phobius"/>
    </source>
</evidence>
<keyword evidence="1" id="KW-1133">Transmembrane helix</keyword>
<keyword evidence="1" id="KW-0812">Transmembrane</keyword>
<organism evidence="2 3">
    <name type="scientific">Arthrobacter phage Courtney3</name>
    <dbReference type="NCBI Taxonomy" id="1874014"/>
    <lineage>
        <taxon>Viruses</taxon>
        <taxon>Duplodnaviria</taxon>
        <taxon>Heunggongvirae</taxon>
        <taxon>Uroviricota</taxon>
        <taxon>Caudoviricetes</taxon>
        <taxon>Decurrovirus</taxon>
        <taxon>Decurrovirus decurro</taxon>
    </lineage>
</organism>
<reference evidence="2 3" key="1">
    <citation type="submission" date="2016-06" db="EMBL/GenBank/DDBJ databases">
        <authorList>
            <person name="Adair T.L."/>
            <person name="Athey R.M."/>
            <person name="Brashears C."/>
            <person name="Chitturi A."/>
            <person name="Curtis K.N."/>
            <person name="Fitzgerald M.D."/>
            <person name="Hamza D.A."/>
            <person name="Holden A.R."/>
            <person name="Kallemeyn M.A."/>
            <person name="Kim S.J."/>
            <person name="Konde S.A."/>
            <person name="Kwok V.E."/>
            <person name="Long K.D."/>
            <person name="Lucas L.G."/>
            <person name="Merritt T.J."/>
            <person name="Nesbit T.A."/>
            <person name="Nguyen C.N."/>
            <person name="Ornelas-Lopez E.X."/>
            <person name="Patel A."/>
            <person name="Philip T.P."/>
            <person name="Ragsdale C.H."/>
            <person name="Sheikh A."/>
            <person name="Smith C.L."/>
            <person name="Stokdyk K.A."/>
            <person name="Towsley T.N."/>
            <person name="Walrod J.D."/>
            <person name="Wilson J.A."/>
            <person name="Wingerson E.N."/>
            <person name="Page S.T."/>
            <person name="Bradley K.W."/>
            <person name="Asai D.J."/>
            <person name="Bowman C.A."/>
            <person name="Russell D.A."/>
            <person name="Pope W.H."/>
            <person name="Jacobs-Sera D."/>
            <person name="Hendrix R.W."/>
            <person name="Hatfull G.F."/>
        </authorList>
    </citation>
    <scope>NUCLEOTIDE SEQUENCE [LARGE SCALE GENOMIC DNA]</scope>
</reference>
<sequence>MESEVSTLPDSGTWTQPEVVRSLQRIERKLDNAATSGYVEAIKADQLRKDTEQDKAIESVEQNYNKLLLMVVGTAIGSAASLLVTLASALPK</sequence>
<gene>
    <name evidence="2" type="ORF">SEA_COURTNEY3_19</name>
</gene>
<keyword evidence="1" id="KW-0472">Membrane</keyword>
<protein>
    <submittedName>
        <fullName evidence="2">Uncharacterized protein</fullName>
    </submittedName>
</protein>
<proteinExistence type="predicted"/>